<gene>
    <name evidence="1" type="ORF">MN116_008124</name>
</gene>
<organism evidence="1 2">
    <name type="scientific">Schistosoma mekongi</name>
    <name type="common">Parasitic worm</name>
    <dbReference type="NCBI Taxonomy" id="38744"/>
    <lineage>
        <taxon>Eukaryota</taxon>
        <taxon>Metazoa</taxon>
        <taxon>Spiralia</taxon>
        <taxon>Lophotrochozoa</taxon>
        <taxon>Platyhelminthes</taxon>
        <taxon>Trematoda</taxon>
        <taxon>Digenea</taxon>
        <taxon>Strigeidida</taxon>
        <taxon>Schistosomatoidea</taxon>
        <taxon>Schistosomatidae</taxon>
        <taxon>Schistosoma</taxon>
    </lineage>
</organism>
<dbReference type="Proteomes" id="UP001292079">
    <property type="component" value="Unassembled WGS sequence"/>
</dbReference>
<sequence>IIVEIEGARLRNTTAKNKVDWVPNYENSTSQEYIQLYNLFCELFLSLANSTVPQGSDGGKCLKVSFAPADRNQYNKRFDSAVVGQSTLTFKYPVVLDVIIDTLKSDLESKYESARPQSILKANNAKFNETRVIPLEQPTTVLLSKITNEHTVYYFNYNSYHAYNCNQLTLTILVA</sequence>
<keyword evidence="2" id="KW-1185">Reference proteome</keyword>
<feature type="non-terminal residue" evidence="1">
    <location>
        <position position="175"/>
    </location>
</feature>
<proteinExistence type="predicted"/>
<evidence type="ECO:0000313" key="2">
    <source>
        <dbReference type="Proteomes" id="UP001292079"/>
    </source>
</evidence>
<name>A0AAE1Z7I9_SCHME</name>
<protein>
    <submittedName>
        <fullName evidence="1">Uncharacterized protein</fullName>
    </submittedName>
</protein>
<dbReference type="EMBL" id="JALJAT010000007">
    <property type="protein sequence ID" value="KAK4468329.1"/>
    <property type="molecule type" value="Genomic_DNA"/>
</dbReference>
<reference evidence="1" key="2">
    <citation type="journal article" date="2023" name="Infect Dis Poverty">
        <title>Chromosome-scale genome of the human blood fluke Schistosoma mekongi and its implications for public health.</title>
        <authorList>
            <person name="Zhou M."/>
            <person name="Xu L."/>
            <person name="Xu D."/>
            <person name="Chen W."/>
            <person name="Khan J."/>
            <person name="Hu Y."/>
            <person name="Huang H."/>
            <person name="Wei H."/>
            <person name="Zhang Y."/>
            <person name="Chusongsang P."/>
            <person name="Tanasarnprasert K."/>
            <person name="Hu X."/>
            <person name="Limpanont Y."/>
            <person name="Lv Z."/>
        </authorList>
    </citation>
    <scope>NUCLEOTIDE SEQUENCE</scope>
    <source>
        <strain evidence="1">LV_2022a</strain>
    </source>
</reference>
<accession>A0AAE1Z7I9</accession>
<reference evidence="1" key="1">
    <citation type="submission" date="2022-04" db="EMBL/GenBank/DDBJ databases">
        <authorList>
            <person name="Xu L."/>
            <person name="Lv Z."/>
        </authorList>
    </citation>
    <scope>NUCLEOTIDE SEQUENCE</scope>
    <source>
        <strain evidence="1">LV_2022a</strain>
    </source>
</reference>
<comment type="caution">
    <text evidence="1">The sequence shown here is derived from an EMBL/GenBank/DDBJ whole genome shotgun (WGS) entry which is preliminary data.</text>
</comment>
<dbReference type="AlphaFoldDB" id="A0AAE1Z7I9"/>
<evidence type="ECO:0000313" key="1">
    <source>
        <dbReference type="EMBL" id="KAK4468329.1"/>
    </source>
</evidence>